<evidence type="ECO:0000256" key="1">
    <source>
        <dbReference type="SAM" id="MobiDB-lite"/>
    </source>
</evidence>
<keyword evidence="2" id="KW-1133">Transmembrane helix</keyword>
<keyword evidence="2" id="KW-0472">Membrane</keyword>
<feature type="compositionally biased region" description="Acidic residues" evidence="1">
    <location>
        <begin position="26"/>
        <end position="40"/>
    </location>
</feature>
<dbReference type="InterPro" id="IPR036259">
    <property type="entry name" value="MFS_trans_sf"/>
</dbReference>
<gene>
    <name evidence="3" type="ORF">CYMTET_23337</name>
</gene>
<dbReference type="Proteomes" id="UP001190700">
    <property type="component" value="Unassembled WGS sequence"/>
</dbReference>
<reference evidence="3 4" key="1">
    <citation type="journal article" date="2015" name="Genome Biol. Evol.">
        <title>Comparative Genomics of a Bacterivorous Green Alga Reveals Evolutionary Causalities and Consequences of Phago-Mixotrophic Mode of Nutrition.</title>
        <authorList>
            <person name="Burns J.A."/>
            <person name="Paasch A."/>
            <person name="Narechania A."/>
            <person name="Kim E."/>
        </authorList>
    </citation>
    <scope>NUCLEOTIDE SEQUENCE [LARGE SCALE GENOMIC DNA]</scope>
    <source>
        <strain evidence="3 4">PLY_AMNH</strain>
    </source>
</reference>
<comment type="caution">
    <text evidence="3">The sequence shown here is derived from an EMBL/GenBank/DDBJ whole genome shotgun (WGS) entry which is preliminary data.</text>
</comment>
<sequence length="166" mass="17830">MEHYAPWKNPLFEDSHTADSEGCLEAVEEEEEKASNENDESPQSSGGSGERPIGSYIVLVTYSAITALCLSSSSYHHFLVLYAQNKFDWDTTSISALMSIGELLSFMLPSVLQLRPGLVKPGGLVACIAYALALLAMFFSDSEQADTSITGVGLFAFGVVTSVSAF</sequence>
<dbReference type="EMBL" id="LGRX02012001">
    <property type="protein sequence ID" value="KAK3268143.1"/>
    <property type="molecule type" value="Genomic_DNA"/>
</dbReference>
<organism evidence="3 4">
    <name type="scientific">Cymbomonas tetramitiformis</name>
    <dbReference type="NCBI Taxonomy" id="36881"/>
    <lineage>
        <taxon>Eukaryota</taxon>
        <taxon>Viridiplantae</taxon>
        <taxon>Chlorophyta</taxon>
        <taxon>Pyramimonadophyceae</taxon>
        <taxon>Pyramimonadales</taxon>
        <taxon>Pyramimonadaceae</taxon>
        <taxon>Cymbomonas</taxon>
    </lineage>
</organism>
<keyword evidence="4" id="KW-1185">Reference proteome</keyword>
<feature type="transmembrane region" description="Helical" evidence="2">
    <location>
        <begin position="94"/>
        <end position="114"/>
    </location>
</feature>
<feature type="region of interest" description="Disordered" evidence="1">
    <location>
        <begin position="1"/>
        <end position="49"/>
    </location>
</feature>
<accession>A0AAE0L114</accession>
<feature type="compositionally biased region" description="Basic and acidic residues" evidence="1">
    <location>
        <begin position="1"/>
        <end position="19"/>
    </location>
</feature>
<name>A0AAE0L114_9CHLO</name>
<feature type="transmembrane region" description="Helical" evidence="2">
    <location>
        <begin position="121"/>
        <end position="139"/>
    </location>
</feature>
<evidence type="ECO:0000313" key="4">
    <source>
        <dbReference type="Proteomes" id="UP001190700"/>
    </source>
</evidence>
<proteinExistence type="predicted"/>
<dbReference type="AlphaFoldDB" id="A0AAE0L114"/>
<protein>
    <submittedName>
        <fullName evidence="3">Uncharacterized protein</fullName>
    </submittedName>
</protein>
<dbReference type="SUPFAM" id="SSF103473">
    <property type="entry name" value="MFS general substrate transporter"/>
    <property type="match status" value="1"/>
</dbReference>
<evidence type="ECO:0000313" key="3">
    <source>
        <dbReference type="EMBL" id="KAK3268143.1"/>
    </source>
</evidence>
<feature type="transmembrane region" description="Helical" evidence="2">
    <location>
        <begin position="53"/>
        <end position="74"/>
    </location>
</feature>
<keyword evidence="2" id="KW-0812">Transmembrane</keyword>
<evidence type="ECO:0000256" key="2">
    <source>
        <dbReference type="SAM" id="Phobius"/>
    </source>
</evidence>